<name>A0A3P1CG39_9BACT</name>
<dbReference type="EMBL" id="RQJP01000005">
    <property type="protein sequence ID" value="RRB11854.1"/>
    <property type="molecule type" value="Genomic_DNA"/>
</dbReference>
<reference evidence="1 2" key="1">
    <citation type="submission" date="2018-11" db="EMBL/GenBank/DDBJ databases">
        <authorList>
            <person name="Zhou Z."/>
            <person name="Wang G."/>
        </authorList>
    </citation>
    <scope>NUCLEOTIDE SEQUENCE [LARGE SCALE GENOMIC DNA]</scope>
    <source>
        <strain evidence="1 2">KCTC42998</strain>
    </source>
</reference>
<dbReference type="OrthoDB" id="955894at2"/>
<evidence type="ECO:0000313" key="2">
    <source>
        <dbReference type="Proteomes" id="UP000274271"/>
    </source>
</evidence>
<keyword evidence="2" id="KW-1185">Reference proteome</keyword>
<organism evidence="1 2">
    <name type="scientific">Larkinella knui</name>
    <dbReference type="NCBI Taxonomy" id="2025310"/>
    <lineage>
        <taxon>Bacteria</taxon>
        <taxon>Pseudomonadati</taxon>
        <taxon>Bacteroidota</taxon>
        <taxon>Cytophagia</taxon>
        <taxon>Cytophagales</taxon>
        <taxon>Spirosomataceae</taxon>
        <taxon>Larkinella</taxon>
    </lineage>
</organism>
<gene>
    <name evidence="1" type="ORF">EHT87_25655</name>
</gene>
<dbReference type="RefSeq" id="WP_124909584.1">
    <property type="nucleotide sequence ID" value="NZ_RQJP01000005.1"/>
</dbReference>
<proteinExistence type="predicted"/>
<dbReference type="Proteomes" id="UP000274271">
    <property type="component" value="Unassembled WGS sequence"/>
</dbReference>
<accession>A0A3P1CG39</accession>
<comment type="caution">
    <text evidence="1">The sequence shown here is derived from an EMBL/GenBank/DDBJ whole genome shotgun (WGS) entry which is preliminary data.</text>
</comment>
<evidence type="ECO:0000313" key="1">
    <source>
        <dbReference type="EMBL" id="RRB11854.1"/>
    </source>
</evidence>
<sequence length="176" mass="20247">MILILNGTHEGTNWTNFMLSVIDYTSAFDRVASYVANGLVLENATLIEGGNRMELPIEAFDGQSFSGQFDKIQQQWEAIFDDRPLPLATLDKQRFVNWNRRLIDYYDQQINHTIKSILRLSKKLKRISSPPASAAKQEMAKQYSQLLKRRYIRIASLEASRQNAIAYLKEIESNTT</sequence>
<protein>
    <submittedName>
        <fullName evidence="1">Uncharacterized protein</fullName>
    </submittedName>
</protein>
<dbReference type="AlphaFoldDB" id="A0A3P1CG39"/>